<organism evidence="2 3">
    <name type="scientific">Sesamum indicum</name>
    <name type="common">Oriental sesame</name>
    <name type="synonym">Sesamum orientale</name>
    <dbReference type="NCBI Taxonomy" id="4182"/>
    <lineage>
        <taxon>Eukaryota</taxon>
        <taxon>Viridiplantae</taxon>
        <taxon>Streptophyta</taxon>
        <taxon>Embryophyta</taxon>
        <taxon>Tracheophyta</taxon>
        <taxon>Spermatophyta</taxon>
        <taxon>Magnoliopsida</taxon>
        <taxon>eudicotyledons</taxon>
        <taxon>Gunneridae</taxon>
        <taxon>Pentapetalae</taxon>
        <taxon>asterids</taxon>
        <taxon>lamiids</taxon>
        <taxon>Lamiales</taxon>
        <taxon>Pedaliaceae</taxon>
        <taxon>Sesamum</taxon>
    </lineage>
</organism>
<evidence type="ECO:0000313" key="2">
    <source>
        <dbReference type="Proteomes" id="UP000504604"/>
    </source>
</evidence>
<reference evidence="3" key="2">
    <citation type="submission" date="2025-08" db="UniProtKB">
        <authorList>
            <consortium name="RefSeq"/>
        </authorList>
    </citation>
    <scope>IDENTIFICATION</scope>
</reference>
<name>A0A6I9T4M1_SESIN</name>
<sequence>MVDVDRRMTGLNPAHVAGLRRLSARAAASAPSTPLPPRNSLFSFTSLADKVISHLKNSGIPVQPGLSESEFALAEAEFGFAFPPDLKAVLSAGLPLGAGFPDWRSSGSARLQLRACIDLPIASISFHIARNALWSKSWGPRPSDPEKALKIARNALKRAPLLIPIFNHCYIPCNPCLAGNPVFYVDENKIFCCGFDLSDFFDRESSLFHQSSDPRILSKQRSTSEHSAGSSTNFSRRSLDMISGGRTPRWVEFWSDAAVQRRRRNSNSSSSSSSSPDRYLDMRRSEMPKWVDDYVSQIGFVLRESGWAESDVSEIVDVSASGFFEGEMVMLDNQSVLDALLLKADRFSDTLRKAGWSSEEVSDALGFDFRREKEKKPAKKLTPELVERIGKLAESVNRSSSKM</sequence>
<evidence type="ECO:0000313" key="3">
    <source>
        <dbReference type="RefSeq" id="XP_011075309.1"/>
    </source>
</evidence>
<dbReference type="PANTHER" id="PTHR32011:SF2">
    <property type="entry name" value="OS08G0472400 PROTEIN"/>
    <property type="match status" value="1"/>
</dbReference>
<gene>
    <name evidence="3" type="primary">LOC105159806</name>
</gene>
<evidence type="ECO:0000256" key="1">
    <source>
        <dbReference type="SAM" id="MobiDB-lite"/>
    </source>
</evidence>
<dbReference type="InParanoid" id="A0A6I9T4M1"/>
<feature type="compositionally biased region" description="Polar residues" evidence="1">
    <location>
        <begin position="212"/>
        <end position="236"/>
    </location>
</feature>
<proteinExistence type="predicted"/>
<dbReference type="PANTHER" id="PTHR32011">
    <property type="entry name" value="OS08G0472400 PROTEIN"/>
    <property type="match status" value="1"/>
</dbReference>
<dbReference type="AlphaFoldDB" id="A0A6I9T4M1"/>
<dbReference type="OrthoDB" id="1888829at2759"/>
<reference evidence="2" key="1">
    <citation type="submission" date="2024-10" db="UniProtKB">
        <authorList>
            <consortium name="RefSeq"/>
        </authorList>
    </citation>
    <scope>NUCLEOTIDE SEQUENCE [LARGE SCALE GENOMIC DNA]</scope>
    <source>
        <strain evidence="2">cv. Zhongzhi No. 13</strain>
    </source>
</reference>
<dbReference type="Gramene" id="SIN_1013793.t">
    <property type="protein sequence ID" value="SIN_1013793.t.cds1"/>
    <property type="gene ID" value="SIN_1013793"/>
</dbReference>
<feature type="region of interest" description="Disordered" evidence="1">
    <location>
        <begin position="212"/>
        <end position="239"/>
    </location>
</feature>
<dbReference type="Proteomes" id="UP000504604">
    <property type="component" value="Linkage group LG1"/>
</dbReference>
<accession>A0A6I9T4M1</accession>
<keyword evidence="2" id="KW-1185">Reference proteome</keyword>
<dbReference type="FunCoup" id="A0A6I9T4M1">
    <property type="interactions" value="196"/>
</dbReference>
<protein>
    <submittedName>
        <fullName evidence="3">Uncharacterized protein LOC105159806</fullName>
    </submittedName>
</protein>
<dbReference type="KEGG" id="sind:105159806"/>
<dbReference type="GeneID" id="105159806"/>
<dbReference type="RefSeq" id="XP_011075309.1">
    <property type="nucleotide sequence ID" value="XM_011077007.2"/>
</dbReference>